<organism evidence="1 2">
    <name type="scientific">Operophtera brumata</name>
    <name type="common">Winter moth</name>
    <name type="synonym">Phalaena brumata</name>
    <dbReference type="NCBI Taxonomy" id="104452"/>
    <lineage>
        <taxon>Eukaryota</taxon>
        <taxon>Metazoa</taxon>
        <taxon>Ecdysozoa</taxon>
        <taxon>Arthropoda</taxon>
        <taxon>Hexapoda</taxon>
        <taxon>Insecta</taxon>
        <taxon>Pterygota</taxon>
        <taxon>Neoptera</taxon>
        <taxon>Endopterygota</taxon>
        <taxon>Lepidoptera</taxon>
        <taxon>Glossata</taxon>
        <taxon>Ditrysia</taxon>
        <taxon>Geometroidea</taxon>
        <taxon>Geometridae</taxon>
        <taxon>Larentiinae</taxon>
        <taxon>Operophtera</taxon>
    </lineage>
</organism>
<comment type="caution">
    <text evidence="1">The sequence shown here is derived from an EMBL/GenBank/DDBJ whole genome shotgun (WGS) entry which is preliminary data.</text>
</comment>
<dbReference type="Proteomes" id="UP000037510">
    <property type="component" value="Unassembled WGS sequence"/>
</dbReference>
<accession>A0A0L7L1Y6</accession>
<keyword evidence="2" id="KW-1185">Reference proteome</keyword>
<proteinExistence type="predicted"/>
<protein>
    <submittedName>
        <fullName evidence="1">NIK-and IKBKB-binding protein</fullName>
    </submittedName>
</protein>
<evidence type="ECO:0000313" key="1">
    <source>
        <dbReference type="EMBL" id="KOB69482.1"/>
    </source>
</evidence>
<dbReference type="EMBL" id="JTDY01003487">
    <property type="protein sequence ID" value="KOB69482.1"/>
    <property type="molecule type" value="Genomic_DNA"/>
</dbReference>
<gene>
    <name evidence="1" type="ORF">OBRU01_16713</name>
</gene>
<reference evidence="1 2" key="1">
    <citation type="journal article" date="2015" name="Genome Biol. Evol.">
        <title>The genome of winter moth (Operophtera brumata) provides a genomic perspective on sexual dimorphism and phenology.</title>
        <authorList>
            <person name="Derks M.F."/>
            <person name="Smit S."/>
            <person name="Salis L."/>
            <person name="Schijlen E."/>
            <person name="Bossers A."/>
            <person name="Mateman C."/>
            <person name="Pijl A.S."/>
            <person name="de Ridder D."/>
            <person name="Groenen M.A."/>
            <person name="Visser M.E."/>
            <person name="Megens H.J."/>
        </authorList>
    </citation>
    <scope>NUCLEOTIDE SEQUENCE [LARGE SCALE GENOMIC DNA]</scope>
    <source>
        <strain evidence="1">WM2013NL</strain>
        <tissue evidence="1">Head and thorax</tissue>
    </source>
</reference>
<dbReference type="AlphaFoldDB" id="A0A0L7L1Y6"/>
<evidence type="ECO:0000313" key="2">
    <source>
        <dbReference type="Proteomes" id="UP000037510"/>
    </source>
</evidence>
<sequence>MDNQLQAKVFQYSLEDIQSTLPIAPYESAAITIKLYGEADFLDLGGVGENLFPNSLNSNYPSRVGSPVPNAQASLPQSSNAHTSLSSGLVYKLARHELVGAYLCNAAFERTKDRNSEHTLPRRYAKYHEGIHESWKYTLNHDGIDVNQ</sequence>
<name>A0A0L7L1Y6_OPEBR</name>